<reference evidence="1 2" key="1">
    <citation type="submission" date="2016-08" db="EMBL/GenBank/DDBJ databases">
        <title>A Parts List for Fungal Cellulosomes Revealed by Comparative Genomics.</title>
        <authorList>
            <consortium name="DOE Joint Genome Institute"/>
            <person name="Haitjema C.H."/>
            <person name="Gilmore S.P."/>
            <person name="Henske J.K."/>
            <person name="Solomon K.V."/>
            <person name="De Groot R."/>
            <person name="Kuo A."/>
            <person name="Mondo S.J."/>
            <person name="Salamov A.A."/>
            <person name="Labutti K."/>
            <person name="Zhao Z."/>
            <person name="Chiniquy J."/>
            <person name="Barry K."/>
            <person name="Brewer H.M."/>
            <person name="Purvine S.O."/>
            <person name="Wright A.T."/>
            <person name="Boxma B."/>
            <person name="Van Alen T."/>
            <person name="Hackstein J.H."/>
            <person name="Baker S.E."/>
            <person name="Grigoriev I.V."/>
            <person name="O'Malley M.A."/>
        </authorList>
    </citation>
    <scope>NUCLEOTIDE SEQUENCE [LARGE SCALE GENOMIC DNA]</scope>
    <source>
        <strain evidence="1 2">G1</strain>
    </source>
</reference>
<dbReference type="AlphaFoldDB" id="A0A1Y2DZ47"/>
<dbReference type="Gene3D" id="1.25.40.10">
    <property type="entry name" value="Tetratricopeptide repeat domain"/>
    <property type="match status" value="2"/>
</dbReference>
<dbReference type="PANTHER" id="PTHR45011">
    <property type="entry name" value="DAP3-BINDING CELL DEATH ENHANCER 1"/>
    <property type="match status" value="1"/>
</dbReference>
<evidence type="ECO:0000313" key="1">
    <source>
        <dbReference type="EMBL" id="ORY64578.1"/>
    </source>
</evidence>
<dbReference type="InterPro" id="IPR052748">
    <property type="entry name" value="ISR_Activator"/>
</dbReference>
<keyword evidence="2" id="KW-1185">Reference proteome</keyword>
<dbReference type="PANTHER" id="PTHR45011:SF1">
    <property type="entry name" value="DAP3-BINDING CELL DEATH ENHANCER 1"/>
    <property type="match status" value="1"/>
</dbReference>
<organism evidence="1 2">
    <name type="scientific">Neocallimastix californiae</name>
    <dbReference type="NCBI Taxonomy" id="1754190"/>
    <lineage>
        <taxon>Eukaryota</taxon>
        <taxon>Fungi</taxon>
        <taxon>Fungi incertae sedis</taxon>
        <taxon>Chytridiomycota</taxon>
        <taxon>Chytridiomycota incertae sedis</taxon>
        <taxon>Neocallimastigomycetes</taxon>
        <taxon>Neocallimastigales</taxon>
        <taxon>Neocallimastigaceae</taxon>
        <taxon>Neocallimastix</taxon>
    </lineage>
</organism>
<dbReference type="InterPro" id="IPR006597">
    <property type="entry name" value="Sel1-like"/>
</dbReference>
<dbReference type="Proteomes" id="UP000193920">
    <property type="component" value="Unassembled WGS sequence"/>
</dbReference>
<dbReference type="InterPro" id="IPR011990">
    <property type="entry name" value="TPR-like_helical_dom_sf"/>
</dbReference>
<evidence type="ECO:0000313" key="2">
    <source>
        <dbReference type="Proteomes" id="UP000193920"/>
    </source>
</evidence>
<dbReference type="EMBL" id="MCOG01000054">
    <property type="protein sequence ID" value="ORY64578.1"/>
    <property type="molecule type" value="Genomic_DNA"/>
</dbReference>
<proteinExistence type="predicted"/>
<comment type="caution">
    <text evidence="1">The sequence shown here is derived from an EMBL/GenBank/DDBJ whole genome shotgun (WGS) entry which is preliminary data.</text>
</comment>
<dbReference type="Pfam" id="PF08238">
    <property type="entry name" value="Sel1"/>
    <property type="match status" value="5"/>
</dbReference>
<dbReference type="SMART" id="SM00671">
    <property type="entry name" value="SEL1"/>
    <property type="match status" value="5"/>
</dbReference>
<dbReference type="OrthoDB" id="2126553at2759"/>
<dbReference type="STRING" id="1754190.A0A1Y2DZ47"/>
<gene>
    <name evidence="1" type="ORF">LY90DRAFT_668160</name>
</gene>
<accession>A0A1Y2DZ47</accession>
<sequence length="332" mass="38803">MSTEQFEQIEESELIDKYEVQPRTYISEAVGWSAKHGNVDAMYIMGLFFLGYYKCTPDHRKALYWLKEAAFRQHSDATYQVAHCYEFGIGVDIDETEAIRWYHEAGRLNYYPAEKKLAFCYSAGKLGCYPDINNAEKWHNCYMNNPQRTFFENKEQWEIPPELLKAGYTFEAKIFKGERYLVNAVKYAAENDVIIGKYCLALLYTSGFGGNDVLEKNTEKAVEIFEELVNEHEHPESMYCLARLYEEGHNDGTHPKFYSSLKLYKEAARHGEAAARQVLQELKSMPMDEESRALKNEAKRNRQIEYLKQQAEIDYKRSHSLKKRVLDFAKKI</sequence>
<protein>
    <submittedName>
        <fullName evidence="1">HCP-like protein</fullName>
    </submittedName>
</protein>
<dbReference type="SUPFAM" id="SSF81901">
    <property type="entry name" value="HCP-like"/>
    <property type="match status" value="2"/>
</dbReference>
<name>A0A1Y2DZ47_9FUNG</name>